<dbReference type="GO" id="GO:0005524">
    <property type="term" value="F:ATP binding"/>
    <property type="evidence" value="ECO:0007669"/>
    <property type="project" value="UniProtKB-UniRule"/>
</dbReference>
<comment type="catalytic activity">
    <reaction evidence="1 18">
        <text>(6R)-NADHX = (6S)-NADHX</text>
        <dbReference type="Rhea" id="RHEA:32215"/>
        <dbReference type="ChEBI" id="CHEBI:64074"/>
        <dbReference type="ChEBI" id="CHEBI:64075"/>
        <dbReference type="EC" id="5.1.99.6"/>
    </reaction>
</comment>
<reference evidence="21 22" key="1">
    <citation type="submission" date="2013-06" db="EMBL/GenBank/DDBJ databases">
        <title>The Genome Sequence of Acinetobacter rudis CIP 110305.</title>
        <authorList>
            <consortium name="The Broad Institute Genome Sequencing Platform"/>
            <consortium name="The Broad Institute Genome Sequencing Center for Infectious Disease"/>
            <person name="Cerqueira G."/>
            <person name="Feldgarden M."/>
            <person name="Courvalin P."/>
            <person name="Perichon B."/>
            <person name="Grillot-Courvalin C."/>
            <person name="Clermont D."/>
            <person name="Rocha E."/>
            <person name="Yoon E.-J."/>
            <person name="Nemec A."/>
            <person name="Young S.K."/>
            <person name="Zeng Q."/>
            <person name="Gargeya S."/>
            <person name="Fitzgerald M."/>
            <person name="Abouelleil A."/>
            <person name="Alvarado L."/>
            <person name="Berlin A.M."/>
            <person name="Chapman S.B."/>
            <person name="Dewar J."/>
            <person name="Goldberg J."/>
            <person name="Griggs A."/>
            <person name="Gujja S."/>
            <person name="Hansen M."/>
            <person name="Howarth C."/>
            <person name="Imamovic A."/>
            <person name="Larimer J."/>
            <person name="McCowan C."/>
            <person name="Murphy C."/>
            <person name="Pearson M."/>
            <person name="Priest M."/>
            <person name="Roberts A."/>
            <person name="Saif S."/>
            <person name="Shea T."/>
            <person name="Sykes S."/>
            <person name="Wortman J."/>
            <person name="Nusbaum C."/>
            <person name="Birren B."/>
        </authorList>
    </citation>
    <scope>NUCLEOTIDE SEQUENCE [LARGE SCALE GENOMIC DNA]</scope>
    <source>
        <strain evidence="21 22">CIP 110305</strain>
    </source>
</reference>
<dbReference type="GO" id="GO:0052856">
    <property type="term" value="F:NAD(P)HX epimerase activity"/>
    <property type="evidence" value="ECO:0007669"/>
    <property type="project" value="UniProtKB-EC"/>
</dbReference>
<evidence type="ECO:0000259" key="20">
    <source>
        <dbReference type="PROSITE" id="PS51385"/>
    </source>
</evidence>
<feature type="binding site" evidence="17">
    <location>
        <position position="430"/>
    </location>
    <ligand>
        <name>AMP</name>
        <dbReference type="ChEBI" id="CHEBI:456215"/>
    </ligand>
</feature>
<dbReference type="PROSITE" id="PS51385">
    <property type="entry name" value="YJEF_N"/>
    <property type="match status" value="1"/>
</dbReference>
<evidence type="ECO:0000256" key="2">
    <source>
        <dbReference type="ARBA" id="ARBA00000909"/>
    </source>
</evidence>
<evidence type="ECO:0000256" key="14">
    <source>
        <dbReference type="ARBA" id="ARBA00025153"/>
    </source>
</evidence>
<comment type="cofactor">
    <cofactor evidence="18">
        <name>K(+)</name>
        <dbReference type="ChEBI" id="CHEBI:29103"/>
    </cofactor>
    <text evidence="18">Binds 1 potassium ion per subunit.</text>
</comment>
<keyword evidence="10 17" id="KW-0520">NAD</keyword>
<dbReference type="OrthoDB" id="9806925at2"/>
<keyword evidence="22" id="KW-1185">Reference proteome</keyword>
<evidence type="ECO:0000256" key="8">
    <source>
        <dbReference type="ARBA" id="ARBA00022857"/>
    </source>
</evidence>
<dbReference type="Gene3D" id="3.40.1190.20">
    <property type="match status" value="1"/>
</dbReference>
<dbReference type="SUPFAM" id="SSF53613">
    <property type="entry name" value="Ribokinase-like"/>
    <property type="match status" value="1"/>
</dbReference>
<dbReference type="PANTHER" id="PTHR12592:SF0">
    <property type="entry name" value="ATP-DEPENDENT (S)-NAD(P)H-HYDRATE DEHYDRATASE"/>
    <property type="match status" value="1"/>
</dbReference>
<comment type="similarity">
    <text evidence="17">Belongs to the NnrD/CARKD family.</text>
</comment>
<feature type="binding site" evidence="17">
    <location>
        <position position="431"/>
    </location>
    <ligand>
        <name>(6S)-NADPHX</name>
        <dbReference type="ChEBI" id="CHEBI:64076"/>
    </ligand>
</feature>
<protein>
    <recommendedName>
        <fullName evidence="17">ADP-dependent (S)-NAD(P)H-hydrate dehydratase</fullName>
        <ecNumber evidence="17">4.2.1.136</ecNumber>
    </recommendedName>
    <alternativeName>
        <fullName evidence="17">ADP-dependent NAD(P)HX dehydratase</fullName>
    </alternativeName>
</protein>
<evidence type="ECO:0000256" key="18">
    <source>
        <dbReference type="PIRNR" id="PIRNR017184"/>
    </source>
</evidence>
<dbReference type="NCBIfam" id="TIGR00197">
    <property type="entry name" value="yjeF_nterm"/>
    <property type="match status" value="1"/>
</dbReference>
<dbReference type="InterPro" id="IPR000631">
    <property type="entry name" value="CARKD"/>
</dbReference>
<dbReference type="NCBIfam" id="TIGR00196">
    <property type="entry name" value="yjeF_cterm"/>
    <property type="match status" value="1"/>
</dbReference>
<evidence type="ECO:0000256" key="1">
    <source>
        <dbReference type="ARBA" id="ARBA00000013"/>
    </source>
</evidence>
<evidence type="ECO:0000256" key="15">
    <source>
        <dbReference type="ARBA" id="ARBA00048238"/>
    </source>
</evidence>
<dbReference type="EMBL" id="ATGI01000028">
    <property type="protein sequence ID" value="EPF73262.1"/>
    <property type="molecule type" value="Genomic_DNA"/>
</dbReference>
<evidence type="ECO:0000256" key="5">
    <source>
        <dbReference type="ARBA" id="ARBA00022723"/>
    </source>
</evidence>
<keyword evidence="7 17" id="KW-0067">ATP-binding</keyword>
<dbReference type="PROSITE" id="PS51383">
    <property type="entry name" value="YJEF_C_3"/>
    <property type="match status" value="1"/>
</dbReference>
<dbReference type="InterPro" id="IPR030677">
    <property type="entry name" value="Nnr"/>
</dbReference>
<dbReference type="InterPro" id="IPR004443">
    <property type="entry name" value="YjeF_N_dom"/>
</dbReference>
<accession>S3N0N9</accession>
<dbReference type="STRING" id="632955.GCA_000829675_00242"/>
<sequence>MQSSVYYRKDIQDWEKRWFAQNNSAYGLMQQAAWSLYTQISLIFLEQQQKIGRVAVCCGQGNNAGDGYLVAAYLKQAGFDIDVYAAELGSSENLKTAYQYAEAEGVNIIAGFDFEQNYDCYIDALFGIGLDRALDGYWQGIIYSINDQSALKISIDIPSGLHADTGRALPCAVKADYCFTLLGFKAGLFTGQAKEYTGQLKLLDLIPRDSKLKEMAQLSSLKINLVKRQAFGHKGDYGHVLVVGGHAQMGGAVMMSAEAASSAGAAKVTVVCHGKHHTAILSRAPNLMLRNIDEMKQSDIRELLEQVDAVSFGMGLGRDVWAEQHYLTWFTELNQSNLEVVYDADALWFLAKYPAHLNLNSYATPHPGEAVKLLGKTVDEIESNRVLTIQQLQNRYAGQWVLKGSGSLILQEQLWICTAGNPGMATGGMGDILAGMIASLKAQLHEHIELHQIVTLHALSGDSLAQSGMRGIQAQHMIQAIYKQVNLQ</sequence>
<evidence type="ECO:0000259" key="19">
    <source>
        <dbReference type="PROSITE" id="PS51383"/>
    </source>
</evidence>
<keyword evidence="8 17" id="KW-0521">NADP</keyword>
<dbReference type="GO" id="GO:0046496">
    <property type="term" value="P:nicotinamide nucleotide metabolic process"/>
    <property type="evidence" value="ECO:0007669"/>
    <property type="project" value="UniProtKB-UniRule"/>
</dbReference>
<comment type="function">
    <text evidence="14 18">Bifunctional enzyme that catalyzes the epimerization of the S- and R-forms of NAD(P)HX and the dehydration of the S-form of NAD(P)HX at the expense of ADP, which is converted to AMP. This allows the repair of both epimers of NAD(P)HX, a damaged form of NAD(P)H that is a result of enzymatic or heat-dependent hydration.</text>
</comment>
<dbReference type="eggNOG" id="COG0062">
    <property type="taxonomic scope" value="Bacteria"/>
</dbReference>
<dbReference type="SUPFAM" id="SSF64153">
    <property type="entry name" value="YjeF N-terminal domain-like"/>
    <property type="match status" value="1"/>
</dbReference>
<comment type="catalytic activity">
    <reaction evidence="15 17 18">
        <text>(6S)-NADHX + ADP = AMP + phosphate + NADH + H(+)</text>
        <dbReference type="Rhea" id="RHEA:32223"/>
        <dbReference type="ChEBI" id="CHEBI:15378"/>
        <dbReference type="ChEBI" id="CHEBI:43474"/>
        <dbReference type="ChEBI" id="CHEBI:57945"/>
        <dbReference type="ChEBI" id="CHEBI:64074"/>
        <dbReference type="ChEBI" id="CHEBI:456215"/>
        <dbReference type="ChEBI" id="CHEBI:456216"/>
        <dbReference type="EC" id="4.2.1.136"/>
    </reaction>
</comment>
<keyword evidence="12 17" id="KW-0456">Lyase</keyword>
<evidence type="ECO:0000256" key="17">
    <source>
        <dbReference type="HAMAP-Rule" id="MF_01965"/>
    </source>
</evidence>
<comment type="similarity">
    <text evidence="3 18">In the N-terminal section; belongs to the NnrE/AIBP family.</text>
</comment>
<comment type="catalytic activity">
    <reaction evidence="2 18">
        <text>(6R)-NADPHX = (6S)-NADPHX</text>
        <dbReference type="Rhea" id="RHEA:32227"/>
        <dbReference type="ChEBI" id="CHEBI:64076"/>
        <dbReference type="ChEBI" id="CHEBI:64077"/>
        <dbReference type="EC" id="5.1.99.6"/>
    </reaction>
</comment>
<evidence type="ECO:0000256" key="7">
    <source>
        <dbReference type="ARBA" id="ARBA00022840"/>
    </source>
</evidence>
<dbReference type="HOGENOM" id="CLU_024853_4_3_6"/>
<dbReference type="HAMAP" id="MF_01965">
    <property type="entry name" value="NADHX_dehydratase"/>
    <property type="match status" value="1"/>
</dbReference>
<feature type="binding site" evidence="17">
    <location>
        <position position="252"/>
    </location>
    <ligand>
        <name>(6S)-NADPHX</name>
        <dbReference type="ChEBI" id="CHEBI:64076"/>
    </ligand>
</feature>
<feature type="binding site" evidence="17">
    <location>
        <begin position="403"/>
        <end position="407"/>
    </location>
    <ligand>
        <name>AMP</name>
        <dbReference type="ChEBI" id="CHEBI:456215"/>
    </ligand>
</feature>
<dbReference type="EC" id="4.2.1.136" evidence="17"/>
<evidence type="ECO:0000256" key="6">
    <source>
        <dbReference type="ARBA" id="ARBA00022741"/>
    </source>
</evidence>
<feature type="domain" description="YjeF C-terminal" evidence="19">
    <location>
        <begin position="217"/>
        <end position="488"/>
    </location>
</feature>
<dbReference type="Pfam" id="PF01256">
    <property type="entry name" value="Carb_kinase"/>
    <property type="match status" value="1"/>
</dbReference>
<evidence type="ECO:0000256" key="16">
    <source>
        <dbReference type="ARBA" id="ARBA00049209"/>
    </source>
</evidence>
<comment type="subunit">
    <text evidence="17">Homotetramer.</text>
</comment>
<name>S3N0N9_9GAMM</name>
<evidence type="ECO:0000313" key="21">
    <source>
        <dbReference type="EMBL" id="EPF73262.1"/>
    </source>
</evidence>
<keyword evidence="5 18" id="KW-0479">Metal-binding</keyword>
<gene>
    <name evidence="17" type="primary">nnrD</name>
    <name evidence="21" type="ORF">F945_02129</name>
</gene>
<evidence type="ECO:0000256" key="3">
    <source>
        <dbReference type="ARBA" id="ARBA00006001"/>
    </source>
</evidence>
<feature type="binding site" evidence="17">
    <location>
        <position position="315"/>
    </location>
    <ligand>
        <name>(6S)-NADPHX</name>
        <dbReference type="ChEBI" id="CHEBI:64076"/>
    </ligand>
</feature>
<evidence type="ECO:0000256" key="12">
    <source>
        <dbReference type="ARBA" id="ARBA00023239"/>
    </source>
</evidence>
<dbReference type="Proteomes" id="UP000014568">
    <property type="component" value="Unassembled WGS sequence"/>
</dbReference>
<dbReference type="InterPro" id="IPR029056">
    <property type="entry name" value="Ribokinase-like"/>
</dbReference>
<dbReference type="InterPro" id="IPR036652">
    <property type="entry name" value="YjeF_N_dom_sf"/>
</dbReference>
<dbReference type="PIRSF" id="PIRSF017184">
    <property type="entry name" value="Nnr"/>
    <property type="match status" value="1"/>
</dbReference>
<dbReference type="PANTHER" id="PTHR12592">
    <property type="entry name" value="ATP-DEPENDENT (S)-NAD(P)H-HYDRATE DEHYDRATASE FAMILY MEMBER"/>
    <property type="match status" value="1"/>
</dbReference>
<proteinExistence type="inferred from homology"/>
<evidence type="ECO:0000256" key="10">
    <source>
        <dbReference type="ARBA" id="ARBA00023027"/>
    </source>
</evidence>
<evidence type="ECO:0000256" key="13">
    <source>
        <dbReference type="ARBA" id="ARBA00023268"/>
    </source>
</evidence>
<comment type="caution">
    <text evidence="21">The sequence shown here is derived from an EMBL/GenBank/DDBJ whole genome shotgun (WGS) entry which is preliminary data.</text>
</comment>
<keyword evidence="9 18" id="KW-0630">Potassium</keyword>
<evidence type="ECO:0000313" key="22">
    <source>
        <dbReference type="Proteomes" id="UP000014568"/>
    </source>
</evidence>
<keyword evidence="6 17" id="KW-0547">Nucleotide-binding</keyword>
<dbReference type="Gene3D" id="3.40.50.10260">
    <property type="entry name" value="YjeF N-terminal domain"/>
    <property type="match status" value="1"/>
</dbReference>
<dbReference type="PATRIC" id="fig|421052.3.peg.2080"/>
<dbReference type="GO" id="GO:0052855">
    <property type="term" value="F:ADP-dependent NAD(P)H-hydrate dehydratase activity"/>
    <property type="evidence" value="ECO:0007669"/>
    <property type="project" value="UniProtKB-UniRule"/>
</dbReference>
<dbReference type="CDD" id="cd01171">
    <property type="entry name" value="YXKO-related"/>
    <property type="match status" value="1"/>
</dbReference>
<feature type="domain" description="YjeF N-terminal" evidence="20">
    <location>
        <begin position="11"/>
        <end position="213"/>
    </location>
</feature>
<dbReference type="eggNOG" id="COG0063">
    <property type="taxonomic scope" value="Bacteria"/>
</dbReference>
<evidence type="ECO:0000256" key="11">
    <source>
        <dbReference type="ARBA" id="ARBA00023235"/>
    </source>
</evidence>
<keyword evidence="11 18" id="KW-0413">Isomerase</keyword>
<evidence type="ECO:0000256" key="4">
    <source>
        <dbReference type="ARBA" id="ARBA00009524"/>
    </source>
</evidence>
<comment type="catalytic activity">
    <reaction evidence="16 17 18">
        <text>(6S)-NADPHX + ADP = AMP + phosphate + NADPH + H(+)</text>
        <dbReference type="Rhea" id="RHEA:32235"/>
        <dbReference type="ChEBI" id="CHEBI:15378"/>
        <dbReference type="ChEBI" id="CHEBI:43474"/>
        <dbReference type="ChEBI" id="CHEBI:57783"/>
        <dbReference type="ChEBI" id="CHEBI:64076"/>
        <dbReference type="ChEBI" id="CHEBI:456215"/>
        <dbReference type="ChEBI" id="CHEBI:456216"/>
        <dbReference type="EC" id="4.2.1.136"/>
    </reaction>
</comment>
<organism evidence="21 22">
    <name type="scientific">Acinetobacter rudis CIP 110305</name>
    <dbReference type="NCBI Taxonomy" id="421052"/>
    <lineage>
        <taxon>Bacteria</taxon>
        <taxon>Pseudomonadati</taxon>
        <taxon>Pseudomonadota</taxon>
        <taxon>Gammaproteobacteria</taxon>
        <taxon>Moraxellales</taxon>
        <taxon>Moraxellaceae</taxon>
        <taxon>Acinetobacter</taxon>
    </lineage>
</organism>
<comment type="similarity">
    <text evidence="4 18">In the C-terminal section; belongs to the NnrD/CARKD family.</text>
</comment>
<dbReference type="Pfam" id="PF03853">
    <property type="entry name" value="YjeF_N"/>
    <property type="match status" value="1"/>
</dbReference>
<dbReference type="GO" id="GO:0046872">
    <property type="term" value="F:metal ion binding"/>
    <property type="evidence" value="ECO:0007669"/>
    <property type="project" value="UniProtKB-UniRule"/>
</dbReference>
<keyword evidence="13" id="KW-0511">Multifunctional enzyme</keyword>
<feature type="binding site" evidence="17">
    <location>
        <position position="366"/>
    </location>
    <ligand>
        <name>(6S)-NADPHX</name>
        <dbReference type="ChEBI" id="CHEBI:64076"/>
    </ligand>
</feature>
<comment type="function">
    <text evidence="17">Catalyzes the dehydration of the S-form of NAD(P)HX at the expense of ADP, which is converted to AMP. Together with NAD(P)HX epimerase, which catalyzes the epimerization of the S- and R-forms, the enzyme allows the repair of both epimers of NAD(P)HX, a damaged form of NAD(P)H that is a result of enzymatic or heat-dependent hydration.</text>
</comment>
<comment type="cofactor">
    <cofactor evidence="17">
        <name>Mg(2+)</name>
        <dbReference type="ChEBI" id="CHEBI:18420"/>
    </cofactor>
</comment>
<evidence type="ECO:0000256" key="9">
    <source>
        <dbReference type="ARBA" id="ARBA00022958"/>
    </source>
</evidence>
<dbReference type="AlphaFoldDB" id="S3N0N9"/>
<dbReference type="GO" id="GO:0110051">
    <property type="term" value="P:metabolite repair"/>
    <property type="evidence" value="ECO:0007669"/>
    <property type="project" value="TreeGrafter"/>
</dbReference>
<dbReference type="RefSeq" id="WP_016656535.1">
    <property type="nucleotide sequence ID" value="NZ_KE340353.1"/>
</dbReference>